<protein>
    <recommendedName>
        <fullName evidence="1">Bro-N domain-containing protein</fullName>
    </recommendedName>
</protein>
<dbReference type="Proteomes" id="UP000013065">
    <property type="component" value="Unassembled WGS sequence"/>
</dbReference>
<dbReference type="PROSITE" id="PS51750">
    <property type="entry name" value="BRO_N"/>
    <property type="match status" value="1"/>
</dbReference>
<reference evidence="2 3" key="2">
    <citation type="journal article" date="2015" name="Int. J. Syst. Evol. Microbiol.">
        <title>Acinetobacter seifertii sp. nov., a member of the Acinetobacter calcoaceticus-Acinetobacter baumannii complex isolated from human clinical specimens.</title>
        <authorList>
            <person name="Nemec A."/>
            <person name="Krizova L."/>
            <person name="Maixnerova M."/>
            <person name="Sedo O."/>
            <person name="Brisse S."/>
            <person name="Higgins P.G."/>
        </authorList>
    </citation>
    <scope>NUCLEOTIDE SEQUENCE [LARGE SCALE GENOMIC DNA]</scope>
    <source>
        <strain evidence="2 3">NIPH 973</strain>
    </source>
</reference>
<evidence type="ECO:0000313" key="3">
    <source>
        <dbReference type="Proteomes" id="UP000013065"/>
    </source>
</evidence>
<evidence type="ECO:0000259" key="1">
    <source>
        <dbReference type="PROSITE" id="PS51750"/>
    </source>
</evidence>
<reference evidence="3" key="1">
    <citation type="submission" date="2013-02" db="EMBL/GenBank/DDBJ databases">
        <title>The Genome Sequence of Acinetobacter sp. NIPH 973.</title>
        <authorList>
            <consortium name="The Broad Institute Genome Sequencing Platform"/>
            <consortium name="The Broad Institute Genome Sequencing Center for Infectious Disease"/>
            <person name="Cerqueira G."/>
            <person name="Feldgarden M."/>
            <person name="Courvalin P."/>
            <person name="Perichon B."/>
            <person name="Grillot-Courvalin C."/>
            <person name="Clermont D."/>
            <person name="Rocha E."/>
            <person name="Yoon E.-J."/>
            <person name="Nemec A."/>
            <person name="Walker B."/>
            <person name="Young S.K."/>
            <person name="Zeng Q."/>
            <person name="Gargeya S."/>
            <person name="Fitzgerald M."/>
            <person name="Haas B."/>
            <person name="Abouelleil A."/>
            <person name="Alvarado L."/>
            <person name="Arachchi H.M."/>
            <person name="Berlin A.M."/>
            <person name="Chapman S.B."/>
            <person name="Dewar J."/>
            <person name="Goldberg J."/>
            <person name="Griggs A."/>
            <person name="Gujja S."/>
            <person name="Hansen M."/>
            <person name="Howarth C."/>
            <person name="Imamovic A."/>
            <person name="Larimer J."/>
            <person name="McCowan C."/>
            <person name="Murphy C."/>
            <person name="Neiman D."/>
            <person name="Pearson M."/>
            <person name="Priest M."/>
            <person name="Roberts A."/>
            <person name="Saif S."/>
            <person name="Shea T."/>
            <person name="Sisk P."/>
            <person name="Sykes S."/>
            <person name="Wortman J."/>
            <person name="Nusbaum C."/>
            <person name="Birren B."/>
        </authorList>
    </citation>
    <scope>NUCLEOTIDE SEQUENCE [LARGE SCALE GENOMIC DNA]</scope>
    <source>
        <strain evidence="3">NIPH 973</strain>
    </source>
</reference>
<name>N8QWY6_9GAMM</name>
<gene>
    <name evidence="2" type="ORF">F985_01951</name>
</gene>
<dbReference type="SMART" id="SM01040">
    <property type="entry name" value="Bro-N"/>
    <property type="match status" value="1"/>
</dbReference>
<dbReference type="PATRIC" id="fig|520709.3.peg.1901"/>
<comment type="caution">
    <text evidence="2">The sequence shown here is derived from an EMBL/GenBank/DDBJ whole genome shotgun (WGS) entry which is preliminary data.</text>
</comment>
<dbReference type="HOGENOM" id="CLU_046670_14_0_6"/>
<accession>N8QWY6</accession>
<feature type="domain" description="Bro-N" evidence="1">
    <location>
        <begin position="42"/>
        <end position="155"/>
    </location>
</feature>
<evidence type="ECO:0000313" key="2">
    <source>
        <dbReference type="EMBL" id="ENU43241.1"/>
    </source>
</evidence>
<organism evidence="2 3">
    <name type="scientific">Acinetobacter seifertii</name>
    <dbReference type="NCBI Taxonomy" id="1530123"/>
    <lineage>
        <taxon>Bacteria</taxon>
        <taxon>Pseudomonadati</taxon>
        <taxon>Pseudomonadota</taxon>
        <taxon>Gammaproteobacteria</taxon>
        <taxon>Moraxellales</taxon>
        <taxon>Moraxellaceae</taxon>
        <taxon>Acinetobacter</taxon>
        <taxon>Acinetobacter calcoaceticus/baumannii complex</taxon>
    </lineage>
</organism>
<dbReference type="EMBL" id="APOO01000021">
    <property type="protein sequence ID" value="ENU43241.1"/>
    <property type="molecule type" value="Genomic_DNA"/>
</dbReference>
<dbReference type="InterPro" id="IPR003497">
    <property type="entry name" value="BRO_N_domain"/>
</dbReference>
<dbReference type="AlphaFoldDB" id="N8QWY6"/>
<sequence>MGIDKKFLKSYIVKVPIGDVKSPQLSDGKGLLSTTIGKDIDMSSLALSFNEVKFNPVPRQDGQIWLSSGELAQALGYKQENAVSKIFNRNSDEFTENMTQIIDNPRLPNLGMRIFSLRGCHLIAIFARTAVAKQFRKWVLDVLDKEVGTPVAKTHKSEREPLTNAVNLLVAKTKHLNYSDAYKLVHQRFNVQHIDEIPYDMIPVAVEYVHHLIAMYSSAEKKAQGSLFDNETLGLVKDLVDAIISQNFVTSKIYRAIHMLSNEQGHYLAEYAFKTNIAVLKLTRTMDLRGPLNREIISDDLKTISYTTGNQHYGDRWFHPLMESSRLMGVLEISGSLIRH</sequence>
<dbReference type="Pfam" id="PF02498">
    <property type="entry name" value="Bro-N"/>
    <property type="match status" value="1"/>
</dbReference>
<proteinExistence type="predicted"/>